<evidence type="ECO:0000313" key="2">
    <source>
        <dbReference type="EMBL" id="ORC86969.1"/>
    </source>
</evidence>
<dbReference type="VEuPathDB" id="TriTrypDB:TM35_000241190"/>
<name>A0A1X0NS06_9TRYP</name>
<feature type="region of interest" description="Disordered" evidence="1">
    <location>
        <begin position="208"/>
        <end position="255"/>
    </location>
</feature>
<dbReference type="EMBL" id="NBCO01000024">
    <property type="protein sequence ID" value="ORC86969.1"/>
    <property type="molecule type" value="Genomic_DNA"/>
</dbReference>
<dbReference type="Proteomes" id="UP000192257">
    <property type="component" value="Unassembled WGS sequence"/>
</dbReference>
<reference evidence="2 3" key="1">
    <citation type="submission" date="2017-03" db="EMBL/GenBank/DDBJ databases">
        <title>An alternative strategy for trypanosome survival in the mammalian bloodstream revealed through genome and transcriptome analysis of the ubiquitous bovine parasite Trypanosoma (Megatrypanum) theileri.</title>
        <authorList>
            <person name="Kelly S."/>
            <person name="Ivens A."/>
            <person name="Mott A."/>
            <person name="O'Neill E."/>
            <person name="Emms D."/>
            <person name="Macleod O."/>
            <person name="Voorheis P."/>
            <person name="Matthews J."/>
            <person name="Matthews K."/>
            <person name="Carrington M."/>
        </authorList>
    </citation>
    <scope>NUCLEOTIDE SEQUENCE [LARGE SCALE GENOMIC DNA]</scope>
    <source>
        <strain evidence="2">Edinburgh</strain>
    </source>
</reference>
<keyword evidence="3" id="KW-1185">Reference proteome</keyword>
<evidence type="ECO:0000313" key="3">
    <source>
        <dbReference type="Proteomes" id="UP000192257"/>
    </source>
</evidence>
<proteinExistence type="predicted"/>
<organism evidence="2 3">
    <name type="scientific">Trypanosoma theileri</name>
    <dbReference type="NCBI Taxonomy" id="67003"/>
    <lineage>
        <taxon>Eukaryota</taxon>
        <taxon>Discoba</taxon>
        <taxon>Euglenozoa</taxon>
        <taxon>Kinetoplastea</taxon>
        <taxon>Metakinetoplastina</taxon>
        <taxon>Trypanosomatida</taxon>
        <taxon>Trypanosomatidae</taxon>
        <taxon>Trypanosoma</taxon>
    </lineage>
</organism>
<protein>
    <submittedName>
        <fullName evidence="2">Uncharacterized protein</fullName>
    </submittedName>
</protein>
<dbReference type="GeneID" id="39987311"/>
<comment type="caution">
    <text evidence="2">The sequence shown here is derived from an EMBL/GenBank/DDBJ whole genome shotgun (WGS) entry which is preliminary data.</text>
</comment>
<dbReference type="RefSeq" id="XP_028881035.1">
    <property type="nucleotide sequence ID" value="XM_029027531.1"/>
</dbReference>
<sequence length="387" mass="42618">MSLKVWVKRGGVSDDEALGIYVPVNGTAQSVVEACRRVFRHLQPSEVALRTEDGIIVAMASPVTALQSHTLEIVEMPQREVTGKHSGAPTLRVSSRIRREPVPQKQQLERKNVRVVPFGVTKKTQSSQKKEAVGALPQNHKYSSSAPEVRKEPVSVNESLALLWASIPSFTPESLNRSVPAVEKALQTAQYIYVTDSYKLLAEEHVPPNVSSSVNEEEDKQLNTLETPSPENNELPGNLDTHTNNESHDNVIHSSDITCGNFTGREIMMEEMHTVEKSDVPPSGEVLKTVVNTDEVSSFSNSSMLQGEANVSEVVPTVKEEPILMEEKGTSTTITTAETDCCDVVDESNINITDANVRAVEEKKELETGCEVIMDSSEQDATYFDEW</sequence>
<dbReference type="AlphaFoldDB" id="A0A1X0NS06"/>
<dbReference type="OrthoDB" id="249845at2759"/>
<evidence type="ECO:0000256" key="1">
    <source>
        <dbReference type="SAM" id="MobiDB-lite"/>
    </source>
</evidence>
<accession>A0A1X0NS06</accession>
<feature type="region of interest" description="Disordered" evidence="1">
    <location>
        <begin position="124"/>
        <end position="150"/>
    </location>
</feature>
<feature type="compositionally biased region" description="Polar residues" evidence="1">
    <location>
        <begin position="222"/>
        <end position="232"/>
    </location>
</feature>
<gene>
    <name evidence="2" type="ORF">TM35_000241190</name>
</gene>